<dbReference type="PANTHER" id="PTHR11804">
    <property type="entry name" value="PROTEASE M3 THIMET OLIGOPEPTIDASE-RELATED"/>
    <property type="match status" value="1"/>
</dbReference>
<evidence type="ECO:0000313" key="10">
    <source>
        <dbReference type="Proteomes" id="UP000233534"/>
    </source>
</evidence>
<keyword evidence="10" id="KW-1185">Reference proteome</keyword>
<comment type="cofactor">
    <cofactor evidence="6">
        <name>Zn(2+)</name>
        <dbReference type="ChEBI" id="CHEBI:29105"/>
    </cofactor>
    <text evidence="6">Binds 1 zinc ion.</text>
</comment>
<reference evidence="9 10" key="1">
    <citation type="submission" date="2017-12" db="EMBL/GenBank/DDBJ databases">
        <title>Complete genome sequence of Herbivorax saccincola GGR1, a novel Cellulosome-producing hydrolytic bacterium in a thermophilic biogas plant, established by Illumina and Nanopore MinION sequencing.</title>
        <authorList>
            <person name="Pechtl A."/>
            <person name="Ruckert C."/>
            <person name="Koeck D.E."/>
            <person name="Maus I."/>
            <person name="Winkler A."/>
            <person name="Kalinowski J."/>
            <person name="Puhler A."/>
            <person name="Schwarz W.W."/>
            <person name="Zverlov V.V."/>
            <person name="Schluter A."/>
            <person name="Liebl W."/>
        </authorList>
    </citation>
    <scope>NUCLEOTIDE SEQUENCE [LARGE SCALE GENOMIC DNA]</scope>
    <source>
        <strain evidence="10">SR1</strain>
    </source>
</reference>
<dbReference type="GO" id="GO:0004222">
    <property type="term" value="F:metalloendopeptidase activity"/>
    <property type="evidence" value="ECO:0007669"/>
    <property type="project" value="UniProtKB-UniRule"/>
</dbReference>
<proteinExistence type="inferred from homology"/>
<sequence length="598" mass="69607">MGSLPKRDEIDKKYKWNLEDIYENVDIWEEDFKKIENSIDNIVKYKGTLQESAEKLLECLKLRDELMSSCEKLFVFARMKKDEDNAVSLYQGLADRASNLYTKIYAATSFIVPEIIAMEEDVLKKYINSLDGLKIYQHHFNEILRQKEHVLSDKEEELLALTSEFSGSSREIFTMFNNADIKFPFIKDEDGKETELTKGRYIMFLESRDRRVRKDAFYALYDTYQKYKNSFAAMLSGSVKSDKFYAAARKYNSSLEASLDEDNINTKVYDNLIETVDKNLHLLQRYLKLRKKALKLDELNMYDLYVPIVETPKKEFPYEDALKLVENGLKPLGEEYIKYLKEGFTNGWIDVYENQGKTGGAYSWGSYKTHPYVLLNYQGTINDVFTIAHEMGHALHTYYTNKTQPYIYSEYKIFVAEVASTVNESLLIRYMLDNTDDKTEKAYLLNHYLEQFRGTVFRQTMFAEFEKIIHGKYQNGEALTAESLSKIYLDLNKKYFEPEVNVNEDISIEWARIPHFYTSFYVYKYATGFSAATAISNMILNEGSPAVERYIEFLKGGNSDYPLELLKKAGVDLSTPKPVQDALDVFEKTVEELESILV</sequence>
<dbReference type="Proteomes" id="UP000233534">
    <property type="component" value="Chromosome"/>
</dbReference>
<evidence type="ECO:0000313" key="9">
    <source>
        <dbReference type="EMBL" id="AUG56290.1"/>
    </source>
</evidence>
<dbReference type="GO" id="GO:0046872">
    <property type="term" value="F:metal ion binding"/>
    <property type="evidence" value="ECO:0007669"/>
    <property type="project" value="UniProtKB-UniRule"/>
</dbReference>
<evidence type="ECO:0000259" key="8">
    <source>
        <dbReference type="Pfam" id="PF08439"/>
    </source>
</evidence>
<gene>
    <name evidence="9" type="primary">pepF1</name>
    <name evidence="9" type="ORF">HVS_01630</name>
</gene>
<dbReference type="Gene3D" id="1.10.1370.20">
    <property type="entry name" value="Oligoendopeptidase f, C-terminal domain"/>
    <property type="match status" value="1"/>
</dbReference>
<dbReference type="SUPFAM" id="SSF55486">
    <property type="entry name" value="Metalloproteases ('zincins'), catalytic domain"/>
    <property type="match status" value="1"/>
</dbReference>
<comment type="function">
    <text evidence="6">Has oligopeptidase activity and degrades a variety of small bioactive peptides.</text>
</comment>
<dbReference type="RefSeq" id="WP_101298709.1">
    <property type="nucleotide sequence ID" value="NZ_CP025197.1"/>
</dbReference>
<evidence type="ECO:0000256" key="3">
    <source>
        <dbReference type="ARBA" id="ARBA00022801"/>
    </source>
</evidence>
<name>A0A2K9ELH9_9FIRM</name>
<evidence type="ECO:0000256" key="1">
    <source>
        <dbReference type="ARBA" id="ARBA00022670"/>
    </source>
</evidence>
<evidence type="ECO:0000259" key="7">
    <source>
        <dbReference type="Pfam" id="PF01432"/>
    </source>
</evidence>
<dbReference type="EC" id="3.4.24.-" evidence="6"/>
<dbReference type="Pfam" id="PF01432">
    <property type="entry name" value="Peptidase_M3"/>
    <property type="match status" value="1"/>
</dbReference>
<keyword evidence="1 6" id="KW-0645">Protease</keyword>
<dbReference type="Gene3D" id="1.20.140.70">
    <property type="entry name" value="Oligopeptidase f, N-terminal domain"/>
    <property type="match status" value="1"/>
</dbReference>
<keyword evidence="2 6" id="KW-0479">Metal-binding</keyword>
<keyword evidence="5 6" id="KW-0482">Metalloprotease</keyword>
<feature type="domain" description="Peptidase M3A/M3B catalytic" evidence="7">
    <location>
        <begin position="204"/>
        <end position="583"/>
    </location>
</feature>
<accession>A0A2K9ELH9</accession>
<evidence type="ECO:0000256" key="4">
    <source>
        <dbReference type="ARBA" id="ARBA00022833"/>
    </source>
</evidence>
<dbReference type="InterPro" id="IPR001567">
    <property type="entry name" value="Pept_M3A_M3B_dom"/>
</dbReference>
<evidence type="ECO:0000256" key="6">
    <source>
        <dbReference type="RuleBase" id="RU368091"/>
    </source>
</evidence>
<dbReference type="PANTHER" id="PTHR11804:SF84">
    <property type="entry name" value="SACCHAROLYSIN"/>
    <property type="match status" value="1"/>
</dbReference>
<comment type="similarity">
    <text evidence="6">Belongs to the peptidase M3B family.</text>
</comment>
<dbReference type="NCBIfam" id="TIGR00181">
    <property type="entry name" value="pepF"/>
    <property type="match status" value="1"/>
</dbReference>
<dbReference type="Gene3D" id="1.10.287.830">
    <property type="entry name" value="putative peptidase helix hairpin domain like"/>
    <property type="match status" value="1"/>
</dbReference>
<evidence type="ECO:0000256" key="2">
    <source>
        <dbReference type="ARBA" id="ARBA00022723"/>
    </source>
</evidence>
<dbReference type="GO" id="GO:0006508">
    <property type="term" value="P:proteolysis"/>
    <property type="evidence" value="ECO:0007669"/>
    <property type="project" value="UniProtKB-KW"/>
</dbReference>
<dbReference type="CDD" id="cd09608">
    <property type="entry name" value="M3B_PepF"/>
    <property type="match status" value="1"/>
</dbReference>
<organism evidence="9 10">
    <name type="scientific">Acetivibrio saccincola</name>
    <dbReference type="NCBI Taxonomy" id="1677857"/>
    <lineage>
        <taxon>Bacteria</taxon>
        <taxon>Bacillati</taxon>
        <taxon>Bacillota</taxon>
        <taxon>Clostridia</taxon>
        <taxon>Eubacteriales</taxon>
        <taxon>Oscillospiraceae</taxon>
        <taxon>Acetivibrio</taxon>
    </lineage>
</organism>
<dbReference type="Pfam" id="PF08439">
    <property type="entry name" value="Peptidase_M3_N"/>
    <property type="match status" value="1"/>
</dbReference>
<dbReference type="EMBL" id="CP025197">
    <property type="protein sequence ID" value="AUG56290.1"/>
    <property type="molecule type" value="Genomic_DNA"/>
</dbReference>
<dbReference type="KEGG" id="hsc:HVS_01630"/>
<protein>
    <recommendedName>
        <fullName evidence="6">Oligopeptidase F</fullName>
        <ecNumber evidence="6">3.4.24.-</ecNumber>
    </recommendedName>
</protein>
<dbReference type="AlphaFoldDB" id="A0A2K9ELH9"/>
<keyword evidence="3 6" id="KW-0378">Hydrolase</keyword>
<dbReference type="InterPro" id="IPR045090">
    <property type="entry name" value="Pept_M3A_M3B"/>
</dbReference>
<feature type="domain" description="Oligopeptidase F N-terminal" evidence="8">
    <location>
        <begin position="114"/>
        <end position="183"/>
    </location>
</feature>
<evidence type="ECO:0000256" key="5">
    <source>
        <dbReference type="ARBA" id="ARBA00023049"/>
    </source>
</evidence>
<dbReference type="InterPro" id="IPR042088">
    <property type="entry name" value="OligoPept_F_C"/>
</dbReference>
<keyword evidence="4 6" id="KW-0862">Zinc</keyword>
<dbReference type="InterPro" id="IPR013647">
    <property type="entry name" value="OligopepF_N_dom"/>
</dbReference>
<dbReference type="InterPro" id="IPR004438">
    <property type="entry name" value="Peptidase_M3B"/>
</dbReference>
<dbReference type="GO" id="GO:0006518">
    <property type="term" value="P:peptide metabolic process"/>
    <property type="evidence" value="ECO:0007669"/>
    <property type="project" value="TreeGrafter"/>
</dbReference>